<dbReference type="RefSeq" id="WP_193913075.1">
    <property type="nucleotide sequence ID" value="NZ_JADEXS020000001.1"/>
</dbReference>
<dbReference type="AlphaFoldDB" id="A0A8J6ZWD0"/>
<accession>A0A8J6ZWD0</accession>
<organism evidence="1 2">
    <name type="scientific">Desmonostoc muscorum LEGE 12446</name>
    <dbReference type="NCBI Taxonomy" id="1828758"/>
    <lineage>
        <taxon>Bacteria</taxon>
        <taxon>Bacillati</taxon>
        <taxon>Cyanobacteriota</taxon>
        <taxon>Cyanophyceae</taxon>
        <taxon>Nostocales</taxon>
        <taxon>Nostocaceae</taxon>
        <taxon>Desmonostoc</taxon>
    </lineage>
</organism>
<sequence length="288" mass="33639">MSTLAINAPQKSEQSADLEFNLFDLAQQYFYLIKQEYAEYGIQVNPATRLHPTTGFLSYYDLQDKQIYLSLPDHISSATKLRQLLLRSLYGFGTNEELYTLARLLLPHTIAHELAHALRHDCGLFSNNLWHEEQLANQLAIIAIRRYRSSAEQQQLLTLLEQVITHLSIKFGTPDTAVNTYRNFWQGLRINNQIENTLWEHLKLNQKLFNAESNEVLCQSNKLSHELVAKLQQRTAGINQINNQYAANQSQYMYYQFYWIYLDLKNSDNFYIEEFIQQHLNLAVGRLS</sequence>
<evidence type="ECO:0000313" key="2">
    <source>
        <dbReference type="Proteomes" id="UP000622533"/>
    </source>
</evidence>
<protein>
    <submittedName>
        <fullName evidence="1">Uncharacterized protein</fullName>
    </submittedName>
</protein>
<dbReference type="Proteomes" id="UP000622533">
    <property type="component" value="Unassembled WGS sequence"/>
</dbReference>
<gene>
    <name evidence="1" type="ORF">IQ276_01410</name>
</gene>
<dbReference type="EMBL" id="JADEXS010000009">
    <property type="protein sequence ID" value="MBE9021161.1"/>
    <property type="molecule type" value="Genomic_DNA"/>
</dbReference>
<evidence type="ECO:0000313" key="1">
    <source>
        <dbReference type="EMBL" id="MBE9021161.1"/>
    </source>
</evidence>
<name>A0A8J6ZWD0_DESMC</name>
<keyword evidence="2" id="KW-1185">Reference proteome</keyword>
<comment type="caution">
    <text evidence="1">The sequence shown here is derived from an EMBL/GenBank/DDBJ whole genome shotgun (WGS) entry which is preliminary data.</text>
</comment>
<proteinExistence type="predicted"/>
<reference evidence="1" key="1">
    <citation type="submission" date="2020-10" db="EMBL/GenBank/DDBJ databases">
        <authorList>
            <person name="Castelo-Branco R."/>
            <person name="Eusebio N."/>
            <person name="Adriana R."/>
            <person name="Vieira A."/>
            <person name="Brugerolle De Fraissinette N."/>
            <person name="Rezende De Castro R."/>
            <person name="Schneider M.P."/>
            <person name="Vasconcelos V."/>
            <person name="Leao P.N."/>
        </authorList>
    </citation>
    <scope>NUCLEOTIDE SEQUENCE</scope>
    <source>
        <strain evidence="1">LEGE 12446</strain>
    </source>
</reference>